<evidence type="ECO:0000256" key="1">
    <source>
        <dbReference type="SAM" id="MobiDB-lite"/>
    </source>
</evidence>
<protein>
    <recommendedName>
        <fullName evidence="4">Anaphase-promoting complex subunit 4 WD40 domain-containing protein</fullName>
    </recommendedName>
</protein>
<dbReference type="EMBL" id="JAAAUY010000157">
    <property type="protein sequence ID" value="KAF9334272.1"/>
    <property type="molecule type" value="Genomic_DNA"/>
</dbReference>
<sequence length="387" mass="42476">MHQTIDYIDQLTFPPQGHVTIGEANSSLVDISGQEDPKRRTFINTYDPFSEQGANAPLPSQEKPSTSPNYGKDPAWDGISRFGQIGAVDQMAWDPRGELLAVSSSAQSSTVYIRDAATNQIAELAGTMPHVTHSKTSPVGVCILTNKVCALAWSPNGEHLVVGYQSGLARIFSAATWEAVDITDLGGAVQSACWTPDGYNLIYTLVDDHVIRALHFEKRGGELNWIKLNYVTLSLQDKDVQRYQDEAGESPAKAAELRRRLGGVELEDLRTFGPVEQVVLDPNGERLVVRFRNTDLLGVVLVRPTGTPLRDLDIFMPLGFIRGPALGQTHQGQALGGEVAFRDPKVVAMSFISEFERGSLLSLAWESGAITFTPFYYLSQQRIDRSL</sequence>
<dbReference type="SMART" id="SM00320">
    <property type="entry name" value="WD40"/>
    <property type="match status" value="3"/>
</dbReference>
<dbReference type="InterPro" id="IPR001680">
    <property type="entry name" value="WD40_rpt"/>
</dbReference>
<dbReference type="Pfam" id="PF00400">
    <property type="entry name" value="WD40"/>
    <property type="match status" value="1"/>
</dbReference>
<dbReference type="PANTHER" id="PTHR14494:SF0">
    <property type="entry name" value="ALADIN"/>
    <property type="match status" value="1"/>
</dbReference>
<dbReference type="Proteomes" id="UP000696485">
    <property type="component" value="Unassembled WGS sequence"/>
</dbReference>
<gene>
    <name evidence="2" type="ORF">BG006_002432</name>
</gene>
<dbReference type="GO" id="GO:0006913">
    <property type="term" value="P:nucleocytoplasmic transport"/>
    <property type="evidence" value="ECO:0007669"/>
    <property type="project" value="TreeGrafter"/>
</dbReference>
<proteinExistence type="predicted"/>
<keyword evidence="3" id="KW-1185">Reference proteome</keyword>
<comment type="caution">
    <text evidence="2">The sequence shown here is derived from an EMBL/GenBank/DDBJ whole genome shotgun (WGS) entry which is preliminary data.</text>
</comment>
<name>A0A9P5VNQ6_9FUNG</name>
<evidence type="ECO:0000313" key="2">
    <source>
        <dbReference type="EMBL" id="KAF9334272.1"/>
    </source>
</evidence>
<evidence type="ECO:0008006" key="4">
    <source>
        <dbReference type="Google" id="ProtNLM"/>
    </source>
</evidence>
<evidence type="ECO:0000313" key="3">
    <source>
        <dbReference type="Proteomes" id="UP000696485"/>
    </source>
</evidence>
<accession>A0A9P5VNQ6</accession>
<reference evidence="2" key="1">
    <citation type="journal article" date="2020" name="Fungal Divers.">
        <title>Resolving the Mortierellaceae phylogeny through synthesis of multi-gene phylogenetics and phylogenomics.</title>
        <authorList>
            <person name="Vandepol N."/>
            <person name="Liber J."/>
            <person name="Desiro A."/>
            <person name="Na H."/>
            <person name="Kennedy M."/>
            <person name="Barry K."/>
            <person name="Grigoriev I.V."/>
            <person name="Miller A.N."/>
            <person name="O'Donnell K."/>
            <person name="Stajich J.E."/>
            <person name="Bonito G."/>
        </authorList>
    </citation>
    <scope>NUCLEOTIDE SEQUENCE</scope>
    <source>
        <strain evidence="2">NVP1</strain>
    </source>
</reference>
<feature type="region of interest" description="Disordered" evidence="1">
    <location>
        <begin position="48"/>
        <end position="74"/>
    </location>
</feature>
<dbReference type="PANTHER" id="PTHR14494">
    <property type="entry name" value="ALADIN/ADRACALIN/AAAS"/>
    <property type="match status" value="1"/>
</dbReference>
<dbReference type="InterPro" id="IPR045139">
    <property type="entry name" value="Aladin"/>
</dbReference>
<dbReference type="SUPFAM" id="SSF50960">
    <property type="entry name" value="TolB, C-terminal domain"/>
    <property type="match status" value="1"/>
</dbReference>
<dbReference type="Gene3D" id="2.130.10.10">
    <property type="entry name" value="YVTN repeat-like/Quinoprotein amine dehydrogenase"/>
    <property type="match status" value="1"/>
</dbReference>
<dbReference type="GO" id="GO:0005643">
    <property type="term" value="C:nuclear pore"/>
    <property type="evidence" value="ECO:0007669"/>
    <property type="project" value="TreeGrafter"/>
</dbReference>
<organism evidence="2 3">
    <name type="scientific">Podila minutissima</name>
    <dbReference type="NCBI Taxonomy" id="64525"/>
    <lineage>
        <taxon>Eukaryota</taxon>
        <taxon>Fungi</taxon>
        <taxon>Fungi incertae sedis</taxon>
        <taxon>Mucoromycota</taxon>
        <taxon>Mortierellomycotina</taxon>
        <taxon>Mortierellomycetes</taxon>
        <taxon>Mortierellales</taxon>
        <taxon>Mortierellaceae</taxon>
        <taxon>Podila</taxon>
    </lineage>
</organism>
<dbReference type="InterPro" id="IPR015943">
    <property type="entry name" value="WD40/YVTN_repeat-like_dom_sf"/>
</dbReference>
<dbReference type="AlphaFoldDB" id="A0A9P5VNQ6"/>